<sequence length="265" mass="30221">MSKRDEQLTSPVYSEDELLEQIRALPPRSVTHKKRQEMREAARKRAKKDQLEETQDFEDDGLKDPTSEFEEEELEENEEEERRPRGKRAFLWIQVFLFTFLALILSFLLVWYWQERQNQATEPHQDPFDRLLEQGALNPGGTGVGADDDDSNESNQPEANDGSVDFGEGSEIEDNSSPEGDSVDASEEETPDQETDESRDEDEEEDSPTDRKILATHTIQPGEGLYRISINYYGQNYADELAKFNGISDPGNIQSGTTILIPEMP</sequence>
<feature type="transmembrane region" description="Helical" evidence="2">
    <location>
        <begin position="89"/>
        <end position="113"/>
    </location>
</feature>
<comment type="caution">
    <text evidence="4">The sequence shown here is derived from an EMBL/GenBank/DDBJ whole genome shotgun (WGS) entry which is preliminary data.</text>
</comment>
<feature type="region of interest" description="Disordered" evidence="1">
    <location>
        <begin position="23"/>
        <end position="84"/>
    </location>
</feature>
<feature type="domain" description="LysM" evidence="3">
    <location>
        <begin position="215"/>
        <end position="261"/>
    </location>
</feature>
<dbReference type="InterPro" id="IPR018392">
    <property type="entry name" value="LysM"/>
</dbReference>
<protein>
    <submittedName>
        <fullName evidence="4">LysM repeat protein</fullName>
    </submittedName>
</protein>
<dbReference type="InterPro" id="IPR036779">
    <property type="entry name" value="LysM_dom_sf"/>
</dbReference>
<dbReference type="SMART" id="SM00257">
    <property type="entry name" value="LysM"/>
    <property type="match status" value="1"/>
</dbReference>
<dbReference type="PROSITE" id="PS51782">
    <property type="entry name" value="LYSM"/>
    <property type="match status" value="1"/>
</dbReference>
<keyword evidence="2" id="KW-1133">Transmembrane helix</keyword>
<dbReference type="EMBL" id="JAUSTY010000025">
    <property type="protein sequence ID" value="MDQ0168174.1"/>
    <property type="molecule type" value="Genomic_DNA"/>
</dbReference>
<reference evidence="4 5" key="1">
    <citation type="submission" date="2023-07" db="EMBL/GenBank/DDBJ databases">
        <title>Genomic Encyclopedia of Type Strains, Phase IV (KMG-IV): sequencing the most valuable type-strain genomes for metagenomic binning, comparative biology and taxonomic classification.</title>
        <authorList>
            <person name="Goeker M."/>
        </authorList>
    </citation>
    <scope>NUCLEOTIDE SEQUENCE [LARGE SCALE GENOMIC DNA]</scope>
    <source>
        <strain evidence="4 5">DSM 12751</strain>
    </source>
</reference>
<feature type="compositionally biased region" description="Acidic residues" evidence="1">
    <location>
        <begin position="168"/>
        <end position="207"/>
    </location>
</feature>
<accession>A0ABT9W4J4</accession>
<keyword evidence="5" id="KW-1185">Reference proteome</keyword>
<evidence type="ECO:0000259" key="3">
    <source>
        <dbReference type="PROSITE" id="PS51782"/>
    </source>
</evidence>
<evidence type="ECO:0000313" key="4">
    <source>
        <dbReference type="EMBL" id="MDQ0168174.1"/>
    </source>
</evidence>
<keyword evidence="2" id="KW-0472">Membrane</keyword>
<dbReference type="SUPFAM" id="SSF54106">
    <property type="entry name" value="LysM domain"/>
    <property type="match status" value="1"/>
</dbReference>
<feature type="region of interest" description="Disordered" evidence="1">
    <location>
        <begin position="131"/>
        <end position="212"/>
    </location>
</feature>
<dbReference type="RefSeq" id="WP_307397721.1">
    <property type="nucleotide sequence ID" value="NZ_BAAADK010000020.1"/>
</dbReference>
<proteinExistence type="predicted"/>
<dbReference type="Pfam" id="PF01476">
    <property type="entry name" value="LysM"/>
    <property type="match status" value="1"/>
</dbReference>
<evidence type="ECO:0000256" key="1">
    <source>
        <dbReference type="SAM" id="MobiDB-lite"/>
    </source>
</evidence>
<dbReference type="CDD" id="cd00118">
    <property type="entry name" value="LysM"/>
    <property type="match status" value="1"/>
</dbReference>
<dbReference type="Proteomes" id="UP001235840">
    <property type="component" value="Unassembled WGS sequence"/>
</dbReference>
<keyword evidence="2" id="KW-0812">Transmembrane</keyword>
<evidence type="ECO:0000256" key="2">
    <source>
        <dbReference type="SAM" id="Phobius"/>
    </source>
</evidence>
<name>A0ABT9W4J4_9BACI</name>
<dbReference type="Gene3D" id="3.10.350.10">
    <property type="entry name" value="LysM domain"/>
    <property type="match status" value="1"/>
</dbReference>
<feature type="compositionally biased region" description="Acidic residues" evidence="1">
    <location>
        <begin position="67"/>
        <end position="79"/>
    </location>
</feature>
<gene>
    <name evidence="4" type="ORF">J2S11_004126</name>
</gene>
<evidence type="ECO:0000313" key="5">
    <source>
        <dbReference type="Proteomes" id="UP001235840"/>
    </source>
</evidence>
<feature type="compositionally biased region" description="Basic and acidic residues" evidence="1">
    <location>
        <begin position="37"/>
        <end position="51"/>
    </location>
</feature>
<organism evidence="4 5">
    <name type="scientific">Caldalkalibacillus horti</name>
    <dbReference type="NCBI Taxonomy" id="77523"/>
    <lineage>
        <taxon>Bacteria</taxon>
        <taxon>Bacillati</taxon>
        <taxon>Bacillota</taxon>
        <taxon>Bacilli</taxon>
        <taxon>Bacillales</taxon>
        <taxon>Bacillaceae</taxon>
        <taxon>Caldalkalibacillus</taxon>
    </lineage>
</organism>